<dbReference type="OrthoDB" id="9812956at2"/>
<dbReference type="PANTHER" id="PTHR40659">
    <property type="entry name" value="NICKEL/COBALT EFFLUX SYSTEM RCNA"/>
    <property type="match status" value="1"/>
</dbReference>
<dbReference type="GO" id="GO:0032025">
    <property type="term" value="P:response to cobalt ion"/>
    <property type="evidence" value="ECO:0007669"/>
    <property type="project" value="TreeGrafter"/>
</dbReference>
<dbReference type="STRING" id="1245469.S58_64260"/>
<feature type="transmembrane region" description="Helical" evidence="13">
    <location>
        <begin position="117"/>
        <end position="142"/>
    </location>
</feature>
<evidence type="ECO:0000256" key="2">
    <source>
        <dbReference type="ARBA" id="ARBA00004651"/>
    </source>
</evidence>
<keyword evidence="9" id="KW-0406">Ion transport</keyword>
<dbReference type="Pfam" id="PF03824">
    <property type="entry name" value="NicO"/>
    <property type="match status" value="2"/>
</dbReference>
<feature type="compositionally biased region" description="Basic and acidic residues" evidence="14">
    <location>
        <begin position="221"/>
        <end position="270"/>
    </location>
</feature>
<evidence type="ECO:0000313" key="16">
    <source>
        <dbReference type="EMBL" id="BAM92399.1"/>
    </source>
</evidence>
<evidence type="ECO:0000256" key="12">
    <source>
        <dbReference type="ARBA" id="ARBA00023285"/>
    </source>
</evidence>
<dbReference type="GO" id="GO:0010045">
    <property type="term" value="P:response to nickel cation"/>
    <property type="evidence" value="ECO:0007669"/>
    <property type="project" value="TreeGrafter"/>
</dbReference>
<feature type="region of interest" description="Disordered" evidence="14">
    <location>
        <begin position="205"/>
        <end position="272"/>
    </location>
</feature>
<feature type="transmembrane region" description="Helical" evidence="13">
    <location>
        <begin position="294"/>
        <end position="314"/>
    </location>
</feature>
<dbReference type="eggNOG" id="COG2215">
    <property type="taxonomic scope" value="Bacteria"/>
</dbReference>
<dbReference type="PANTHER" id="PTHR40659:SF1">
    <property type="entry name" value="NICKEL_COBALT EFFLUX SYSTEM RCNA"/>
    <property type="match status" value="1"/>
</dbReference>
<comment type="function">
    <text evidence="1">Efflux system for nickel and cobalt.</text>
</comment>
<evidence type="ECO:0000256" key="5">
    <source>
        <dbReference type="ARBA" id="ARBA00022475"/>
    </source>
</evidence>
<evidence type="ECO:0000256" key="14">
    <source>
        <dbReference type="SAM" id="MobiDB-lite"/>
    </source>
</evidence>
<feature type="transmembrane region" description="Helical" evidence="13">
    <location>
        <begin position="368"/>
        <end position="391"/>
    </location>
</feature>
<dbReference type="GO" id="GO:0015099">
    <property type="term" value="F:nickel cation transmembrane transporter activity"/>
    <property type="evidence" value="ECO:0007669"/>
    <property type="project" value="UniProtKB-UniRule"/>
</dbReference>
<dbReference type="GeneID" id="301820115"/>
<comment type="similarity">
    <text evidence="13">Belongs to the NiCoT transporter (TC 2.A.52) family.</text>
</comment>
<dbReference type="GO" id="GO:0006824">
    <property type="term" value="P:cobalt ion transport"/>
    <property type="evidence" value="ECO:0007669"/>
    <property type="project" value="UniProtKB-KW"/>
</dbReference>
<keyword evidence="6" id="KW-0533">Nickel</keyword>
<reference evidence="16 17" key="1">
    <citation type="journal article" date="2013" name="Appl. Environ. Microbiol.">
        <title>Genome analysis suggests that the soil oligotrophic bacterium Agromonas oligotrophica (Bradyrhizobium oligotrophicum) is a nitrogen-fixing symbiont of Aeschynomene indica.</title>
        <authorList>
            <person name="Okubo T."/>
            <person name="Fukushima S."/>
            <person name="Itakura M."/>
            <person name="Oshima K."/>
            <person name="Longtonglang A."/>
            <person name="Teaumroong N."/>
            <person name="Mitsui H."/>
            <person name="Hattori M."/>
            <person name="Hattori R."/>
            <person name="Hattori T."/>
            <person name="Minamisawa K."/>
        </authorList>
    </citation>
    <scope>NUCLEOTIDE SEQUENCE [LARGE SCALE GENOMIC DNA]</scope>
    <source>
        <strain evidence="16 17">S58</strain>
    </source>
</reference>
<keyword evidence="10" id="KW-0921">Nickel transport</keyword>
<dbReference type="EMBL" id="AP012603">
    <property type="protein sequence ID" value="BAM92399.1"/>
    <property type="molecule type" value="Genomic_DNA"/>
</dbReference>
<keyword evidence="8 13" id="KW-1133">Transmembrane helix</keyword>
<feature type="transmembrane region" description="Helical" evidence="13">
    <location>
        <begin position="320"/>
        <end position="347"/>
    </location>
</feature>
<feature type="signal peptide" evidence="15">
    <location>
        <begin position="1"/>
        <end position="26"/>
    </location>
</feature>
<dbReference type="HOGENOM" id="CLU_058605_0_2_5"/>
<evidence type="ECO:0000256" key="7">
    <source>
        <dbReference type="ARBA" id="ARBA00022692"/>
    </source>
</evidence>
<keyword evidence="3" id="KW-0171">Cobalt transport</keyword>
<feature type="transmembrane region" description="Helical" evidence="13">
    <location>
        <begin position="154"/>
        <end position="173"/>
    </location>
</feature>
<keyword evidence="7 13" id="KW-0812">Transmembrane</keyword>
<evidence type="ECO:0000256" key="11">
    <source>
        <dbReference type="ARBA" id="ARBA00023136"/>
    </source>
</evidence>
<evidence type="ECO:0000256" key="9">
    <source>
        <dbReference type="ARBA" id="ARBA00023065"/>
    </source>
</evidence>
<keyword evidence="12" id="KW-0170">Cobalt</keyword>
<organism evidence="16 17">
    <name type="scientific">Bradyrhizobium oligotrophicum S58</name>
    <dbReference type="NCBI Taxonomy" id="1245469"/>
    <lineage>
        <taxon>Bacteria</taxon>
        <taxon>Pseudomonadati</taxon>
        <taxon>Pseudomonadota</taxon>
        <taxon>Alphaproteobacteria</taxon>
        <taxon>Hyphomicrobiales</taxon>
        <taxon>Nitrobacteraceae</taxon>
        <taxon>Bradyrhizobium</taxon>
    </lineage>
</organism>
<evidence type="ECO:0000256" key="10">
    <source>
        <dbReference type="ARBA" id="ARBA00023112"/>
    </source>
</evidence>
<dbReference type="Proteomes" id="UP000011841">
    <property type="component" value="Chromosome"/>
</dbReference>
<evidence type="ECO:0000256" key="8">
    <source>
        <dbReference type="ARBA" id="ARBA00022989"/>
    </source>
</evidence>
<keyword evidence="11 13" id="KW-0472">Membrane</keyword>
<evidence type="ECO:0000256" key="13">
    <source>
        <dbReference type="RuleBase" id="RU362101"/>
    </source>
</evidence>
<dbReference type="InterPro" id="IPR011541">
    <property type="entry name" value="Ni/Co_transpt_high_affinity"/>
</dbReference>
<gene>
    <name evidence="16" type="ORF">S58_64260</name>
</gene>
<dbReference type="GO" id="GO:0005886">
    <property type="term" value="C:plasma membrane"/>
    <property type="evidence" value="ECO:0007669"/>
    <property type="project" value="UniProtKB-SubCell"/>
</dbReference>
<dbReference type="InterPro" id="IPR051224">
    <property type="entry name" value="NiCoT_RcnA"/>
</dbReference>
<dbReference type="GO" id="GO:0046583">
    <property type="term" value="F:monoatomic cation efflux transmembrane transporter activity"/>
    <property type="evidence" value="ECO:0007669"/>
    <property type="project" value="TreeGrafter"/>
</dbReference>
<evidence type="ECO:0000256" key="3">
    <source>
        <dbReference type="ARBA" id="ARBA00022426"/>
    </source>
</evidence>
<protein>
    <recommendedName>
        <fullName evidence="13">Nickel/cobalt efflux system</fullName>
    </recommendedName>
</protein>
<keyword evidence="4 13" id="KW-0813">Transport</keyword>
<evidence type="ECO:0000256" key="6">
    <source>
        <dbReference type="ARBA" id="ARBA00022596"/>
    </source>
</evidence>
<name>M4ZF56_9BRAD</name>
<feature type="transmembrane region" description="Helical" evidence="13">
    <location>
        <begin position="76"/>
        <end position="96"/>
    </location>
</feature>
<accession>M4ZF56</accession>
<comment type="subcellular location">
    <subcellularLocation>
        <location evidence="2 13">Cell membrane</location>
        <topology evidence="2 13">Multi-pass membrane protein</topology>
    </subcellularLocation>
</comment>
<dbReference type="AlphaFoldDB" id="M4ZF56"/>
<dbReference type="KEGG" id="aol:S58_64260"/>
<evidence type="ECO:0000256" key="1">
    <source>
        <dbReference type="ARBA" id="ARBA00002510"/>
    </source>
</evidence>
<proteinExistence type="inferred from homology"/>
<keyword evidence="5" id="KW-1003">Cell membrane</keyword>
<dbReference type="PATRIC" id="fig|1245469.3.peg.6562"/>
<evidence type="ECO:0000256" key="15">
    <source>
        <dbReference type="SAM" id="SignalP"/>
    </source>
</evidence>
<keyword evidence="15" id="KW-0732">Signal</keyword>
<dbReference type="RefSeq" id="WP_015669480.1">
    <property type="nucleotide sequence ID" value="NC_020453.1"/>
</dbReference>
<keyword evidence="17" id="KW-1185">Reference proteome</keyword>
<feature type="chain" id="PRO_5004061971" description="Nickel/cobalt efflux system" evidence="15">
    <location>
        <begin position="27"/>
        <end position="397"/>
    </location>
</feature>
<evidence type="ECO:0000313" key="17">
    <source>
        <dbReference type="Proteomes" id="UP000011841"/>
    </source>
</evidence>
<evidence type="ECO:0000256" key="4">
    <source>
        <dbReference type="ARBA" id="ARBA00022448"/>
    </source>
</evidence>
<sequence>MTPRPTAARPLLTCAAILATLLAADAASHVLLAKSPFGAPAEPQVGGIVGWLLAKQSEFYRQMSGAIRSAKEDGSAVWWLLAISFAYGIFHAAGPGHGKAVIASYLVANQETAKRGIVLSFASGLMQSLVAVVIVGIGAVVLNATAATMCSAEKVVEIASYGLIALLGARLVWVKGAAFLRTWQPAAPALALAGHAPGAVVTHAAHDHGHAHDHQHRAHHHHDDHGHDRHGLDHQARDQHGHDHHPDHAHAHAVAHDHVHHDHVHGDDCGCGHSHGPAPSELEGPGGWQRGFQAIFAAGIRPCSGAILVLVFALAQGLFWAGVAATFVMGLGTAITVATIAVLAVAAKDIARRLSAGREGGGALIMRGLEFGAAGLVLLFGAGLLLGYMAAERTTCF</sequence>